<evidence type="ECO:0000256" key="1">
    <source>
        <dbReference type="SAM" id="MobiDB-lite"/>
    </source>
</evidence>
<feature type="compositionally biased region" description="Basic residues" evidence="1">
    <location>
        <begin position="60"/>
        <end position="72"/>
    </location>
</feature>
<evidence type="ECO:0000313" key="3">
    <source>
        <dbReference type="Proteomes" id="UP000294933"/>
    </source>
</evidence>
<sequence length="194" mass="20328">MPATSTRVRARQVSGTLMRTSSAANSSRPAQGPVVELPSAPSRARSEAKRKATESPPQSRPKKTKGGTKGKGRAVEGAMWTASELKARGEREAEGLFDPGNKHTCDRCAKVNKPCNGIPGYRCGTCLGGHRECSLVKKKRARGGSKSDGGRKQVVERGRAEDGEDVLAGTARRAHAPPRRADGAGGTNDAGVQG</sequence>
<dbReference type="EMBL" id="ML170156">
    <property type="protein sequence ID" value="TDL30107.1"/>
    <property type="molecule type" value="Genomic_DNA"/>
</dbReference>
<organism evidence="2 3">
    <name type="scientific">Rickenella mellea</name>
    <dbReference type="NCBI Taxonomy" id="50990"/>
    <lineage>
        <taxon>Eukaryota</taxon>
        <taxon>Fungi</taxon>
        <taxon>Dikarya</taxon>
        <taxon>Basidiomycota</taxon>
        <taxon>Agaricomycotina</taxon>
        <taxon>Agaricomycetes</taxon>
        <taxon>Hymenochaetales</taxon>
        <taxon>Rickenellaceae</taxon>
        <taxon>Rickenella</taxon>
    </lineage>
</organism>
<evidence type="ECO:0000313" key="2">
    <source>
        <dbReference type="EMBL" id="TDL30107.1"/>
    </source>
</evidence>
<feature type="region of interest" description="Disordered" evidence="1">
    <location>
        <begin position="1"/>
        <end position="79"/>
    </location>
</feature>
<accession>A0A4R5XIF0</accession>
<feature type="compositionally biased region" description="Polar residues" evidence="1">
    <location>
        <begin position="1"/>
        <end position="29"/>
    </location>
</feature>
<reference evidence="2 3" key="1">
    <citation type="submission" date="2018-06" db="EMBL/GenBank/DDBJ databases">
        <title>A transcriptomic atlas of mushroom development highlights an independent origin of complex multicellularity.</title>
        <authorList>
            <consortium name="DOE Joint Genome Institute"/>
            <person name="Krizsan K."/>
            <person name="Almasi E."/>
            <person name="Merenyi Z."/>
            <person name="Sahu N."/>
            <person name="Viragh M."/>
            <person name="Koszo T."/>
            <person name="Mondo S."/>
            <person name="Kiss B."/>
            <person name="Balint B."/>
            <person name="Kues U."/>
            <person name="Barry K."/>
            <person name="Hegedus J.C."/>
            <person name="Henrissat B."/>
            <person name="Johnson J."/>
            <person name="Lipzen A."/>
            <person name="Ohm R."/>
            <person name="Nagy I."/>
            <person name="Pangilinan J."/>
            <person name="Yan J."/>
            <person name="Xiong Y."/>
            <person name="Grigoriev I.V."/>
            <person name="Hibbett D.S."/>
            <person name="Nagy L.G."/>
        </authorList>
    </citation>
    <scope>NUCLEOTIDE SEQUENCE [LARGE SCALE GENOMIC DNA]</scope>
    <source>
        <strain evidence="2 3">SZMC22713</strain>
    </source>
</reference>
<name>A0A4R5XIF0_9AGAM</name>
<feature type="compositionally biased region" description="Basic and acidic residues" evidence="1">
    <location>
        <begin position="148"/>
        <end position="161"/>
    </location>
</feature>
<dbReference type="VEuPathDB" id="FungiDB:BD410DRAFT_834299"/>
<feature type="compositionally biased region" description="Gly residues" evidence="1">
    <location>
        <begin position="183"/>
        <end position="194"/>
    </location>
</feature>
<proteinExistence type="predicted"/>
<evidence type="ECO:0008006" key="4">
    <source>
        <dbReference type="Google" id="ProtNLM"/>
    </source>
</evidence>
<feature type="region of interest" description="Disordered" evidence="1">
    <location>
        <begin position="138"/>
        <end position="194"/>
    </location>
</feature>
<dbReference type="Proteomes" id="UP000294933">
    <property type="component" value="Unassembled WGS sequence"/>
</dbReference>
<gene>
    <name evidence="2" type="ORF">BD410DRAFT_834299</name>
</gene>
<feature type="compositionally biased region" description="Basic and acidic residues" evidence="1">
    <location>
        <begin position="44"/>
        <end position="53"/>
    </location>
</feature>
<dbReference type="AlphaFoldDB" id="A0A4R5XIF0"/>
<protein>
    <recommendedName>
        <fullName evidence="4">Zn(2)-C6 fungal-type domain-containing protein</fullName>
    </recommendedName>
</protein>
<keyword evidence="3" id="KW-1185">Reference proteome</keyword>